<keyword evidence="4" id="KW-1185">Reference proteome</keyword>
<evidence type="ECO:0000256" key="1">
    <source>
        <dbReference type="SAM" id="SignalP"/>
    </source>
</evidence>
<name>A0A4V1RVE3_9BACT</name>
<dbReference type="RefSeq" id="WP_129606590.1">
    <property type="nucleotide sequence ID" value="NZ_SBLB01000014.1"/>
</dbReference>
<evidence type="ECO:0000313" key="3">
    <source>
        <dbReference type="EMBL" id="RYC66468.1"/>
    </source>
</evidence>
<evidence type="ECO:0000313" key="4">
    <source>
        <dbReference type="Proteomes" id="UP000290407"/>
    </source>
</evidence>
<dbReference type="EMBL" id="SBLB01000014">
    <property type="protein sequence ID" value="RYC66468.1"/>
    <property type="molecule type" value="Genomic_DNA"/>
</dbReference>
<dbReference type="InterPro" id="IPR021782">
    <property type="entry name" value="DUF3347"/>
</dbReference>
<feature type="domain" description="DUF3347" evidence="2">
    <location>
        <begin position="34"/>
        <end position="119"/>
    </location>
</feature>
<gene>
    <name evidence="3" type="ORF">EQG79_29250</name>
</gene>
<dbReference type="Pfam" id="PF11827">
    <property type="entry name" value="DUF3347"/>
    <property type="match status" value="1"/>
</dbReference>
<evidence type="ECO:0000259" key="2">
    <source>
        <dbReference type="Pfam" id="PF11827"/>
    </source>
</evidence>
<accession>A0A4V1RVE3</accession>
<comment type="caution">
    <text evidence="3">The sequence shown here is derived from an EMBL/GenBank/DDBJ whole genome shotgun (WGS) entry which is preliminary data.</text>
</comment>
<sequence>MKTSRFSALRFAVAALSLSFASVAASAQNTAPALTAYYGVKDALVATDAAKAKAQATSLTAALSKVEAAKLSAADKKALAMAKTHAAAIGKSTDVDDQRAQFEMLSTSMISLAKATKPARSYVQFCPMAANGKGASWLSDKKEVRNPYYGDKMLKCGSVKEEI</sequence>
<keyword evidence="1" id="KW-0732">Signal</keyword>
<feature type="signal peptide" evidence="1">
    <location>
        <begin position="1"/>
        <end position="27"/>
    </location>
</feature>
<proteinExistence type="predicted"/>
<dbReference type="AlphaFoldDB" id="A0A4V1RVE3"/>
<feature type="chain" id="PRO_5020862599" evidence="1">
    <location>
        <begin position="28"/>
        <end position="163"/>
    </location>
</feature>
<protein>
    <submittedName>
        <fullName evidence="3">DUF3347 domain-containing protein</fullName>
    </submittedName>
</protein>
<reference evidence="3 4" key="1">
    <citation type="submission" date="2019-01" db="EMBL/GenBank/DDBJ databases">
        <title>Spirosoma flava sp. nov., a propanil-degrading bacterium isolated from herbicide-contaminated soil.</title>
        <authorList>
            <person name="Zhang L."/>
            <person name="Jiang J.-D."/>
        </authorList>
    </citation>
    <scope>NUCLEOTIDE SEQUENCE [LARGE SCALE GENOMIC DNA]</scope>
    <source>
        <strain evidence="3 4">TY50</strain>
    </source>
</reference>
<organism evidence="3 4">
    <name type="scientific">Spirosoma sordidisoli</name>
    <dbReference type="NCBI Taxonomy" id="2502893"/>
    <lineage>
        <taxon>Bacteria</taxon>
        <taxon>Pseudomonadati</taxon>
        <taxon>Bacteroidota</taxon>
        <taxon>Cytophagia</taxon>
        <taxon>Cytophagales</taxon>
        <taxon>Cytophagaceae</taxon>
        <taxon>Spirosoma</taxon>
    </lineage>
</organism>
<dbReference type="Proteomes" id="UP000290407">
    <property type="component" value="Unassembled WGS sequence"/>
</dbReference>